<reference evidence="1 2" key="1">
    <citation type="submission" date="2018-09" db="EMBL/GenBank/DDBJ databases">
        <title>Genomic investigation of the strawberry pathogen Phytophthora fragariae indicates pathogenicity is determined by transcriptional variation in three key races.</title>
        <authorList>
            <person name="Adams T.M."/>
            <person name="Armitage A.D."/>
            <person name="Sobczyk M.K."/>
            <person name="Bates H.J."/>
            <person name="Dunwell J.M."/>
            <person name="Nellist C.F."/>
            <person name="Harrison R.J."/>
        </authorList>
    </citation>
    <scope>NUCLEOTIDE SEQUENCE [LARGE SCALE GENOMIC DNA]</scope>
    <source>
        <strain evidence="1 2">SCRP249</strain>
    </source>
</reference>
<organism evidence="1 2">
    <name type="scientific">Phytophthora rubi</name>
    <dbReference type="NCBI Taxonomy" id="129364"/>
    <lineage>
        <taxon>Eukaryota</taxon>
        <taxon>Sar</taxon>
        <taxon>Stramenopiles</taxon>
        <taxon>Oomycota</taxon>
        <taxon>Peronosporomycetes</taxon>
        <taxon>Peronosporales</taxon>
        <taxon>Peronosporaceae</taxon>
        <taxon>Phytophthora</taxon>
    </lineage>
</organism>
<evidence type="ECO:0000313" key="1">
    <source>
        <dbReference type="EMBL" id="KAE9012338.1"/>
    </source>
</evidence>
<dbReference type="AlphaFoldDB" id="A0A6A3L328"/>
<protein>
    <submittedName>
        <fullName evidence="1">Uncharacterized protein</fullName>
    </submittedName>
</protein>
<dbReference type="EMBL" id="QXFV01001196">
    <property type="protein sequence ID" value="KAE9012338.1"/>
    <property type="molecule type" value="Genomic_DNA"/>
</dbReference>
<sequence length="120" mass="14184">MLLSALNQKDGELKQMCCDYGECVHANELLRDKLADERALTKRVMREKDETVTQLAEQRRLFENLQRVDDVHHSQLELLQKRIIGWYWIVLDLIKIPHPCWGFIPHTTYSQNACQLQHIT</sequence>
<dbReference type="Proteomes" id="UP000429607">
    <property type="component" value="Unassembled WGS sequence"/>
</dbReference>
<evidence type="ECO:0000313" key="2">
    <source>
        <dbReference type="Proteomes" id="UP000429607"/>
    </source>
</evidence>
<name>A0A6A3L328_9STRA</name>
<comment type="caution">
    <text evidence="1">The sequence shown here is derived from an EMBL/GenBank/DDBJ whole genome shotgun (WGS) entry which is preliminary data.</text>
</comment>
<gene>
    <name evidence="1" type="ORF">PR001_g15694</name>
</gene>
<proteinExistence type="predicted"/>
<accession>A0A6A3L328</accession>